<dbReference type="Pfam" id="PF13358">
    <property type="entry name" value="DDE_3"/>
    <property type="match status" value="1"/>
</dbReference>
<dbReference type="InterPro" id="IPR038717">
    <property type="entry name" value="Tc1-like_DDE_dom"/>
</dbReference>
<dbReference type="Gene3D" id="3.30.420.10">
    <property type="entry name" value="Ribonuclease H-like superfamily/Ribonuclease H"/>
    <property type="match status" value="1"/>
</dbReference>
<dbReference type="InterPro" id="IPR012337">
    <property type="entry name" value="RNaseH-like_sf"/>
</dbReference>
<comment type="caution">
    <text evidence="2">The sequence shown here is derived from an EMBL/GenBank/DDBJ whole genome shotgun (WGS) entry which is preliminary data.</text>
</comment>
<organism evidence="2 3">
    <name type="scientific">Streptosporangium album</name>
    <dbReference type="NCBI Taxonomy" id="47479"/>
    <lineage>
        <taxon>Bacteria</taxon>
        <taxon>Bacillati</taxon>
        <taxon>Actinomycetota</taxon>
        <taxon>Actinomycetes</taxon>
        <taxon>Streptosporangiales</taxon>
        <taxon>Streptosporangiaceae</taxon>
        <taxon>Streptosporangium</taxon>
    </lineage>
</organism>
<sequence>MARPVSPDVVIPGSRRRAKLEAIVARTSSPQNMVLRARIVLLAWQDRPNTTIAAELGTTVDTVRKWRHRFVAGGLPALKDQVRHGRPETYGPDVRLAVIACATSVPPSGESQWSHLSIARHLAHTAISPSQVGRILAEADLRPHKVRGWLNRVDDEQFWAQAAAVCDLYLRPPRFGVLISVDEKTGIQAKSRKYPERAGRPGRPARREFEYIRHGTVSIIAAMNVTNGQVLARRIERNNSVTFISFLTEIDQAIDPKLDIYLIMDNGSSHTSRATRAWLAAHPRFKVTYTPKHASWLNMVEMWLSALTRRLLRRGEFTSRDDLTEKIIDFTIRYNNDAHPYRWSYDARAEHARYQARHARDNEHHDGGRAVYAQAA</sequence>
<dbReference type="RefSeq" id="WP_221465523.1">
    <property type="nucleotide sequence ID" value="NZ_BAABEK010000083.1"/>
</dbReference>
<dbReference type="Proteomes" id="UP000534286">
    <property type="component" value="Unassembled WGS sequence"/>
</dbReference>
<gene>
    <name evidence="2" type="ORF">FHR32_004732</name>
</gene>
<dbReference type="InterPro" id="IPR009057">
    <property type="entry name" value="Homeodomain-like_sf"/>
</dbReference>
<feature type="domain" description="Tc1-like transposase DDE" evidence="1">
    <location>
        <begin position="178"/>
        <end position="323"/>
    </location>
</feature>
<reference evidence="2 3" key="1">
    <citation type="submission" date="2020-08" db="EMBL/GenBank/DDBJ databases">
        <title>Sequencing the genomes of 1000 actinobacteria strains.</title>
        <authorList>
            <person name="Klenk H.-P."/>
        </authorList>
    </citation>
    <scope>NUCLEOTIDE SEQUENCE [LARGE SCALE GENOMIC DNA]</scope>
    <source>
        <strain evidence="2 3">DSM 43023</strain>
    </source>
</reference>
<dbReference type="AlphaFoldDB" id="A0A7W7RYH9"/>
<dbReference type="SUPFAM" id="SSF46689">
    <property type="entry name" value="Homeodomain-like"/>
    <property type="match status" value="1"/>
</dbReference>
<proteinExistence type="predicted"/>
<evidence type="ECO:0000313" key="2">
    <source>
        <dbReference type="EMBL" id="MBB4940427.1"/>
    </source>
</evidence>
<dbReference type="SUPFAM" id="SSF53098">
    <property type="entry name" value="Ribonuclease H-like"/>
    <property type="match status" value="1"/>
</dbReference>
<accession>A0A7W7RYH9</accession>
<dbReference type="EMBL" id="JACHJU010000001">
    <property type="protein sequence ID" value="MBB4940427.1"/>
    <property type="molecule type" value="Genomic_DNA"/>
</dbReference>
<protein>
    <submittedName>
        <fullName evidence="2">Transposase</fullName>
    </submittedName>
</protein>
<dbReference type="GO" id="GO:0003676">
    <property type="term" value="F:nucleic acid binding"/>
    <property type="evidence" value="ECO:0007669"/>
    <property type="project" value="InterPro"/>
</dbReference>
<evidence type="ECO:0000259" key="1">
    <source>
        <dbReference type="Pfam" id="PF13358"/>
    </source>
</evidence>
<dbReference type="InterPro" id="IPR036397">
    <property type="entry name" value="RNaseH_sf"/>
</dbReference>
<dbReference type="InterPro" id="IPR047655">
    <property type="entry name" value="Transpos_IS630-like"/>
</dbReference>
<name>A0A7W7RYH9_9ACTN</name>
<evidence type="ECO:0000313" key="3">
    <source>
        <dbReference type="Proteomes" id="UP000534286"/>
    </source>
</evidence>
<keyword evidence="3" id="KW-1185">Reference proteome</keyword>
<dbReference type="Pfam" id="PF13565">
    <property type="entry name" value="HTH_32"/>
    <property type="match status" value="1"/>
</dbReference>
<dbReference type="NCBIfam" id="NF033545">
    <property type="entry name" value="transpos_IS630"/>
    <property type="match status" value="1"/>
</dbReference>